<evidence type="ECO:0000256" key="2">
    <source>
        <dbReference type="SAM" id="Phobius"/>
    </source>
</evidence>
<gene>
    <name evidence="3" type="primary">PARPA_12678.1 scaffold 45263</name>
</gene>
<name>A0A0B7NTQ3_9FUNG</name>
<feature type="transmembrane region" description="Helical" evidence="2">
    <location>
        <begin position="12"/>
        <end position="34"/>
    </location>
</feature>
<sequence>MRAIRGLQITSFVVLSPVLLIMISLISMLVVAIFSHVNSWLFQTSATTAVQQPQQAQLQQLITIRNTSSDISIPYQRNFSSTKQTKRIRLFSRLRQSPMTWTILSLTYAVYIIFKRKRATKQNTTLDSSNPQAIESVKKFKKKSSKRRKIKKITAAINEPRNRPRSIQLASPPSTPPAPFVNTSKEENEPRQQQDNEIGNWVSVSSAKKNQQRKKELDVIIDPATTVTHFFPSPTFSSASSVEDHVRSEQPLNLYSFEPTPVHSEDDAEDDEEEDHFIVKKTNKNWYSPFSTGLDLDIIPKQNQTDPLCLYKVDFNYNTNIPNNHPFRSPISNFHPPLSSIELLENHPFIPSANTKNHRSAFGPVGHKVSP</sequence>
<accession>A0A0B7NTQ3</accession>
<proteinExistence type="predicted"/>
<protein>
    <submittedName>
        <fullName evidence="3">Uncharacterized protein</fullName>
    </submittedName>
</protein>
<feature type="transmembrane region" description="Helical" evidence="2">
    <location>
        <begin position="98"/>
        <end position="114"/>
    </location>
</feature>
<dbReference type="Proteomes" id="UP000054107">
    <property type="component" value="Unassembled WGS sequence"/>
</dbReference>
<keyword evidence="2" id="KW-0472">Membrane</keyword>
<keyword evidence="2" id="KW-0812">Transmembrane</keyword>
<feature type="compositionally biased region" description="Basic and acidic residues" evidence="1">
    <location>
        <begin position="184"/>
        <end position="194"/>
    </location>
</feature>
<dbReference type="OrthoDB" id="2280875at2759"/>
<keyword evidence="2" id="KW-1133">Transmembrane helix</keyword>
<organism evidence="3 4">
    <name type="scientific">Parasitella parasitica</name>
    <dbReference type="NCBI Taxonomy" id="35722"/>
    <lineage>
        <taxon>Eukaryota</taxon>
        <taxon>Fungi</taxon>
        <taxon>Fungi incertae sedis</taxon>
        <taxon>Mucoromycota</taxon>
        <taxon>Mucoromycotina</taxon>
        <taxon>Mucoromycetes</taxon>
        <taxon>Mucorales</taxon>
        <taxon>Mucorineae</taxon>
        <taxon>Mucoraceae</taxon>
        <taxon>Parasitella</taxon>
    </lineage>
</organism>
<evidence type="ECO:0000313" key="4">
    <source>
        <dbReference type="Proteomes" id="UP000054107"/>
    </source>
</evidence>
<feature type="region of interest" description="Disordered" evidence="1">
    <location>
        <begin position="157"/>
        <end position="199"/>
    </location>
</feature>
<dbReference type="EMBL" id="LN733809">
    <property type="protein sequence ID" value="CEP18374.1"/>
    <property type="molecule type" value="Genomic_DNA"/>
</dbReference>
<reference evidence="3 4" key="1">
    <citation type="submission" date="2014-09" db="EMBL/GenBank/DDBJ databases">
        <authorList>
            <person name="Ellenberger Sabrina"/>
        </authorList>
    </citation>
    <scope>NUCLEOTIDE SEQUENCE [LARGE SCALE GENOMIC DNA]</scope>
    <source>
        <strain evidence="3 4">CBS 412.66</strain>
    </source>
</reference>
<dbReference type="AlphaFoldDB" id="A0A0B7NTQ3"/>
<evidence type="ECO:0000313" key="3">
    <source>
        <dbReference type="EMBL" id="CEP18374.1"/>
    </source>
</evidence>
<evidence type="ECO:0000256" key="1">
    <source>
        <dbReference type="SAM" id="MobiDB-lite"/>
    </source>
</evidence>
<keyword evidence="4" id="KW-1185">Reference proteome</keyword>